<dbReference type="EMBL" id="BAAALD010000079">
    <property type="protein sequence ID" value="GAA1110522.1"/>
    <property type="molecule type" value="Genomic_DNA"/>
</dbReference>
<dbReference type="RefSeq" id="WP_344626831.1">
    <property type="nucleotide sequence ID" value="NZ_BAAALD010000079.1"/>
</dbReference>
<name>A0ABP4EIB8_9ACTN</name>
<keyword evidence="3" id="KW-1185">Reference proteome</keyword>
<evidence type="ECO:0000313" key="3">
    <source>
        <dbReference type="Proteomes" id="UP001499987"/>
    </source>
</evidence>
<reference evidence="3" key="1">
    <citation type="journal article" date="2019" name="Int. J. Syst. Evol. Microbiol.">
        <title>The Global Catalogue of Microorganisms (GCM) 10K type strain sequencing project: providing services to taxonomists for standard genome sequencing and annotation.</title>
        <authorList>
            <consortium name="The Broad Institute Genomics Platform"/>
            <consortium name="The Broad Institute Genome Sequencing Center for Infectious Disease"/>
            <person name="Wu L."/>
            <person name="Ma J."/>
        </authorList>
    </citation>
    <scope>NUCLEOTIDE SEQUENCE [LARGE SCALE GENOMIC DNA]</scope>
    <source>
        <strain evidence="3">JCM 13002</strain>
    </source>
</reference>
<evidence type="ECO:0008006" key="4">
    <source>
        <dbReference type="Google" id="ProtNLM"/>
    </source>
</evidence>
<keyword evidence="1" id="KW-1133">Transmembrane helix</keyword>
<dbReference type="Proteomes" id="UP001499987">
    <property type="component" value="Unassembled WGS sequence"/>
</dbReference>
<evidence type="ECO:0000256" key="1">
    <source>
        <dbReference type="SAM" id="Phobius"/>
    </source>
</evidence>
<proteinExistence type="predicted"/>
<comment type="caution">
    <text evidence="2">The sequence shown here is derived from an EMBL/GenBank/DDBJ whole genome shotgun (WGS) entry which is preliminary data.</text>
</comment>
<gene>
    <name evidence="2" type="ORF">GCM10009663_60000</name>
</gene>
<keyword evidence="1" id="KW-0472">Membrane</keyword>
<protein>
    <recommendedName>
        <fullName evidence="4">DUF998 domain-containing protein</fullName>
    </recommendedName>
</protein>
<feature type="transmembrane region" description="Helical" evidence="1">
    <location>
        <begin position="92"/>
        <end position="109"/>
    </location>
</feature>
<evidence type="ECO:0000313" key="2">
    <source>
        <dbReference type="EMBL" id="GAA1110522.1"/>
    </source>
</evidence>
<organism evidence="2 3">
    <name type="scientific">Kitasatospora arboriphila</name>
    <dbReference type="NCBI Taxonomy" id="258052"/>
    <lineage>
        <taxon>Bacteria</taxon>
        <taxon>Bacillati</taxon>
        <taxon>Actinomycetota</taxon>
        <taxon>Actinomycetes</taxon>
        <taxon>Kitasatosporales</taxon>
        <taxon>Streptomycetaceae</taxon>
        <taxon>Kitasatospora</taxon>
    </lineage>
</organism>
<sequence>MASRHAPPFRARARGPLLLMLAGWACTVPAFTSDSAVRAVVSRCHDSPGAPWYVLPLAWTALAAGATAALWGGWLLAVVFRARSHPVGAGHALLCAMLPLAVAGVLFQAEGVRTADLRTGHQDSACSGLGRPAPPAL</sequence>
<keyword evidence="1" id="KW-0812">Transmembrane</keyword>
<accession>A0ABP4EIB8</accession>
<feature type="transmembrane region" description="Helical" evidence="1">
    <location>
        <begin position="56"/>
        <end position="80"/>
    </location>
</feature>